<gene>
    <name evidence="2" type="ORF">LACBIDRAFT_318990</name>
</gene>
<evidence type="ECO:0000313" key="3">
    <source>
        <dbReference type="Proteomes" id="UP000001194"/>
    </source>
</evidence>
<dbReference type="EMBL" id="DS547099">
    <property type="protein sequence ID" value="EDR09419.1"/>
    <property type="molecule type" value="Genomic_DNA"/>
</dbReference>
<dbReference type="KEGG" id="lbc:LACBIDRAFT_318990"/>
<dbReference type="RefSeq" id="XP_001879768.1">
    <property type="nucleotide sequence ID" value="XM_001879733.1"/>
</dbReference>
<accession>B0D7L6</accession>
<keyword evidence="1" id="KW-0812">Transmembrane</keyword>
<dbReference type="InParanoid" id="B0D7L6"/>
<keyword evidence="1" id="KW-0472">Membrane</keyword>
<keyword evidence="3" id="KW-1185">Reference proteome</keyword>
<dbReference type="HOGENOM" id="CLU_1124719_0_0_1"/>
<keyword evidence="1" id="KW-1133">Transmembrane helix</keyword>
<sequence length="247" mass="27531">MLIMRVYVLYERSRRVLAVLVGMALTVISFGCWSVLGTKNTTPDMDPVLPVGGIHIGAAWGGMLVFDSVIFVMTVLKSFPLRSKSQDLITVLLRDGTIYFSVILAVNLTNILILVLGGVTLYEESRYSADERVGLLRYFAFTKHLYIRRFPHSISSVMISRLVLNLRDPALVRGRQSGEPGLSSTAGVCPNISTIAQTQYTRDPEDGWVPTNTTYKLYEENNGYRGSGRPHGTQTHDIQLIPVNHRL</sequence>
<evidence type="ECO:0000256" key="1">
    <source>
        <dbReference type="SAM" id="Phobius"/>
    </source>
</evidence>
<dbReference type="Proteomes" id="UP000001194">
    <property type="component" value="Unassembled WGS sequence"/>
</dbReference>
<feature type="transmembrane region" description="Helical" evidence="1">
    <location>
        <begin position="97"/>
        <end position="122"/>
    </location>
</feature>
<dbReference type="PROSITE" id="PS51257">
    <property type="entry name" value="PROKAR_LIPOPROTEIN"/>
    <property type="match status" value="1"/>
</dbReference>
<feature type="transmembrane region" description="Helical" evidence="1">
    <location>
        <begin position="56"/>
        <end position="76"/>
    </location>
</feature>
<proteinExistence type="predicted"/>
<name>B0D7L6_LACBS</name>
<evidence type="ECO:0000313" key="2">
    <source>
        <dbReference type="EMBL" id="EDR09419.1"/>
    </source>
</evidence>
<dbReference type="GeneID" id="6075269"/>
<feature type="transmembrane region" description="Helical" evidence="1">
    <location>
        <begin position="16"/>
        <end position="36"/>
    </location>
</feature>
<dbReference type="AlphaFoldDB" id="B0D7L6"/>
<protein>
    <submittedName>
        <fullName evidence="2">Predicted protein</fullName>
    </submittedName>
</protein>
<reference evidence="2 3" key="1">
    <citation type="journal article" date="2008" name="Nature">
        <title>The genome of Laccaria bicolor provides insights into mycorrhizal symbiosis.</title>
        <authorList>
            <person name="Martin F."/>
            <person name="Aerts A."/>
            <person name="Ahren D."/>
            <person name="Brun A."/>
            <person name="Danchin E.G.J."/>
            <person name="Duchaussoy F."/>
            <person name="Gibon J."/>
            <person name="Kohler A."/>
            <person name="Lindquist E."/>
            <person name="Pereda V."/>
            <person name="Salamov A."/>
            <person name="Shapiro H.J."/>
            <person name="Wuyts J."/>
            <person name="Blaudez D."/>
            <person name="Buee M."/>
            <person name="Brokstein P."/>
            <person name="Canbaeck B."/>
            <person name="Cohen D."/>
            <person name="Courty P.E."/>
            <person name="Coutinho P.M."/>
            <person name="Delaruelle C."/>
            <person name="Detter J.C."/>
            <person name="Deveau A."/>
            <person name="DiFazio S."/>
            <person name="Duplessis S."/>
            <person name="Fraissinet-Tachet L."/>
            <person name="Lucic E."/>
            <person name="Frey-Klett P."/>
            <person name="Fourrey C."/>
            <person name="Feussner I."/>
            <person name="Gay G."/>
            <person name="Grimwood J."/>
            <person name="Hoegger P.J."/>
            <person name="Jain P."/>
            <person name="Kilaru S."/>
            <person name="Labbe J."/>
            <person name="Lin Y.C."/>
            <person name="Legue V."/>
            <person name="Le Tacon F."/>
            <person name="Marmeisse R."/>
            <person name="Melayah D."/>
            <person name="Montanini B."/>
            <person name="Muratet M."/>
            <person name="Nehls U."/>
            <person name="Niculita-Hirzel H."/>
            <person name="Oudot-Le Secq M.P."/>
            <person name="Peter M."/>
            <person name="Quesneville H."/>
            <person name="Rajashekar B."/>
            <person name="Reich M."/>
            <person name="Rouhier N."/>
            <person name="Schmutz J."/>
            <person name="Yin T."/>
            <person name="Chalot M."/>
            <person name="Henrissat B."/>
            <person name="Kuees U."/>
            <person name="Lucas S."/>
            <person name="Van de Peer Y."/>
            <person name="Podila G.K."/>
            <person name="Polle A."/>
            <person name="Pukkila P.J."/>
            <person name="Richardson P.M."/>
            <person name="Rouze P."/>
            <person name="Sanders I.R."/>
            <person name="Stajich J.E."/>
            <person name="Tunlid A."/>
            <person name="Tuskan G."/>
            <person name="Grigoriev I.V."/>
        </authorList>
    </citation>
    <scope>NUCLEOTIDE SEQUENCE [LARGE SCALE GENOMIC DNA]</scope>
    <source>
        <strain evidence="3">S238N-H82 / ATCC MYA-4686</strain>
    </source>
</reference>
<dbReference type="OrthoDB" id="3261349at2759"/>
<organism evidence="3">
    <name type="scientific">Laccaria bicolor (strain S238N-H82 / ATCC MYA-4686)</name>
    <name type="common">Bicoloured deceiver</name>
    <name type="synonym">Laccaria laccata var. bicolor</name>
    <dbReference type="NCBI Taxonomy" id="486041"/>
    <lineage>
        <taxon>Eukaryota</taxon>
        <taxon>Fungi</taxon>
        <taxon>Dikarya</taxon>
        <taxon>Basidiomycota</taxon>
        <taxon>Agaricomycotina</taxon>
        <taxon>Agaricomycetes</taxon>
        <taxon>Agaricomycetidae</taxon>
        <taxon>Agaricales</taxon>
        <taxon>Agaricineae</taxon>
        <taxon>Hydnangiaceae</taxon>
        <taxon>Laccaria</taxon>
    </lineage>
</organism>